<evidence type="ECO:0000256" key="2">
    <source>
        <dbReference type="SAM" id="MobiDB-lite"/>
    </source>
</evidence>
<dbReference type="PANTHER" id="PTHR16255">
    <property type="entry name" value="REQUIRED FOR MEIOTIC NUCLEAR DIVISION PROTEIN 1 HOMOLOG"/>
    <property type="match status" value="1"/>
</dbReference>
<dbReference type="InterPro" id="IPR051624">
    <property type="entry name" value="RMD1/Sad1-interacting"/>
</dbReference>
<feature type="compositionally biased region" description="Low complexity" evidence="2">
    <location>
        <begin position="39"/>
        <end position="49"/>
    </location>
</feature>
<evidence type="ECO:0000313" key="6">
    <source>
        <dbReference type="Proteomes" id="UP001497453"/>
    </source>
</evidence>
<keyword evidence="6" id="KW-1185">Reference proteome</keyword>
<organism evidence="5 6">
    <name type="scientific">Somion occarium</name>
    <dbReference type="NCBI Taxonomy" id="3059160"/>
    <lineage>
        <taxon>Eukaryota</taxon>
        <taxon>Fungi</taxon>
        <taxon>Dikarya</taxon>
        <taxon>Basidiomycota</taxon>
        <taxon>Agaricomycotina</taxon>
        <taxon>Agaricomycetes</taxon>
        <taxon>Polyporales</taxon>
        <taxon>Cerrenaceae</taxon>
        <taxon>Somion</taxon>
    </lineage>
</organism>
<dbReference type="Proteomes" id="UP001497453">
    <property type="component" value="Chromosome 1"/>
</dbReference>
<evidence type="ECO:0000259" key="4">
    <source>
        <dbReference type="Pfam" id="PF02582"/>
    </source>
</evidence>
<keyword evidence="3" id="KW-1133">Transmembrane helix</keyword>
<feature type="domain" description="DUF155" evidence="4">
    <location>
        <begin position="266"/>
        <end position="447"/>
    </location>
</feature>
<dbReference type="PANTHER" id="PTHR16255:SF4">
    <property type="entry name" value="SPORULATION PROTEIN RMD8"/>
    <property type="match status" value="1"/>
</dbReference>
<feature type="compositionally biased region" description="Polar residues" evidence="2">
    <location>
        <begin position="222"/>
        <end position="231"/>
    </location>
</feature>
<feature type="region of interest" description="Disordered" evidence="2">
    <location>
        <begin position="34"/>
        <end position="65"/>
    </location>
</feature>
<evidence type="ECO:0000313" key="5">
    <source>
        <dbReference type="EMBL" id="CAL1695539.1"/>
    </source>
</evidence>
<protein>
    <recommendedName>
        <fullName evidence="4">DUF155 domain-containing protein</fullName>
    </recommendedName>
</protein>
<keyword evidence="3" id="KW-0472">Membrane</keyword>
<evidence type="ECO:0000256" key="1">
    <source>
        <dbReference type="ARBA" id="ARBA00008306"/>
    </source>
</evidence>
<reference evidence="6" key="1">
    <citation type="submission" date="2024-04" db="EMBL/GenBank/DDBJ databases">
        <authorList>
            <person name="Shaw F."/>
            <person name="Minotto A."/>
        </authorList>
    </citation>
    <scope>NUCLEOTIDE SEQUENCE [LARGE SCALE GENOMIC DNA]</scope>
</reference>
<sequence>MQREDNSTSPSTLELRDLVYILPHQVCLIMSRPAPTPVPALRSRPRATPRAPPRRPSTSGLALAGAINPVSGAPKAQRTSKTTQKLVVLPTAPQTKPLPASDEEEILHHGYETDRGVRDIKSEGERMTKEQRQKAGFKRITAYCVAEAFKMKVIASFLKREHNVQPRMYDEAMYVMYHLPLLPGYGPNINIRSSAPPSTPIELVEPVELVIPVSEASASGYITSAQSSPQAQPDVLGTPEGETPIIHEAESQRGRSKLDPNQFAEVVFFSYGVAVFFGLEETQERAILDDIRGAGVMRRPLEEKDWEIEECHYAYDSNIAYPRVYNDFFTFTAFKSHSPLLTLSVSHALAQSTLLARYETITHSTLSSPYTTSIPQQLASTGSLHISRTEALKITGRLFRLRRDVNLVSNVLDVPDLFWVEGQASLRALYDAVRDYMEIGPRVSVLNEKLAVAEDLLGAIHDHLNNNAMERITWIIIWLIVVACLVEVGEVIARLVFHAAKNSSGTGICPNATIETGSHLLALSKDEALRALDRMMK</sequence>
<dbReference type="InterPro" id="IPR003734">
    <property type="entry name" value="DUF155"/>
</dbReference>
<feature type="region of interest" description="Disordered" evidence="2">
    <location>
        <begin position="222"/>
        <end position="242"/>
    </location>
</feature>
<name>A0ABP1CLF1_9APHY</name>
<feature type="transmembrane region" description="Helical" evidence="3">
    <location>
        <begin position="472"/>
        <end position="497"/>
    </location>
</feature>
<gene>
    <name evidence="5" type="ORF">GFSPODELE1_LOCUS797</name>
</gene>
<dbReference type="EMBL" id="OZ037944">
    <property type="protein sequence ID" value="CAL1695539.1"/>
    <property type="molecule type" value="Genomic_DNA"/>
</dbReference>
<comment type="similarity">
    <text evidence="1">Belongs to the RMD1/sif2 family.</text>
</comment>
<proteinExistence type="inferred from homology"/>
<dbReference type="Pfam" id="PF02582">
    <property type="entry name" value="DUF155"/>
    <property type="match status" value="1"/>
</dbReference>
<evidence type="ECO:0000256" key="3">
    <source>
        <dbReference type="SAM" id="Phobius"/>
    </source>
</evidence>
<accession>A0ABP1CLF1</accession>
<keyword evidence="3" id="KW-0812">Transmembrane</keyword>